<dbReference type="AlphaFoldDB" id="A0A316FDK3"/>
<evidence type="ECO:0000313" key="2">
    <source>
        <dbReference type="Proteomes" id="UP000245697"/>
    </source>
</evidence>
<keyword evidence="2" id="KW-1185">Reference proteome</keyword>
<gene>
    <name evidence="1" type="ORF">BC793_10872</name>
</gene>
<dbReference type="Proteomes" id="UP000245697">
    <property type="component" value="Unassembled WGS sequence"/>
</dbReference>
<organism evidence="1 2">
    <name type="scientific">Actinoplanes xinjiangensis</name>
    <dbReference type="NCBI Taxonomy" id="512350"/>
    <lineage>
        <taxon>Bacteria</taxon>
        <taxon>Bacillati</taxon>
        <taxon>Actinomycetota</taxon>
        <taxon>Actinomycetes</taxon>
        <taxon>Micromonosporales</taxon>
        <taxon>Micromonosporaceae</taxon>
        <taxon>Actinoplanes</taxon>
    </lineage>
</organism>
<evidence type="ECO:0000313" key="1">
    <source>
        <dbReference type="EMBL" id="PWK46958.1"/>
    </source>
</evidence>
<accession>A0A316FDK3</accession>
<dbReference type="EMBL" id="QGGR01000008">
    <property type="protein sequence ID" value="PWK46958.1"/>
    <property type="molecule type" value="Genomic_DNA"/>
</dbReference>
<comment type="caution">
    <text evidence="1">The sequence shown here is derived from an EMBL/GenBank/DDBJ whole genome shotgun (WGS) entry which is preliminary data.</text>
</comment>
<protein>
    <submittedName>
        <fullName evidence="1">Uncharacterized protein</fullName>
    </submittedName>
</protein>
<sequence length="101" mass="11710">MRAVAELYEEHRRAAFPPRLKVDDAHGVEMVGLDCRVTGCVGTWLENRGRVDNRRWDTLAECEQLLNRAIPALDEAEAFYYRRLLTMTVLILEKPDDPQPR</sequence>
<reference evidence="1 2" key="1">
    <citation type="submission" date="2018-05" db="EMBL/GenBank/DDBJ databases">
        <title>Genomic Encyclopedia of Archaeal and Bacterial Type Strains, Phase II (KMG-II): from individual species to whole genera.</title>
        <authorList>
            <person name="Goeker M."/>
        </authorList>
    </citation>
    <scope>NUCLEOTIDE SEQUENCE [LARGE SCALE GENOMIC DNA]</scope>
    <source>
        <strain evidence="1 2">DSM 45184</strain>
    </source>
</reference>
<name>A0A316FDK3_9ACTN</name>
<proteinExistence type="predicted"/>